<sequence length="106" mass="12135">LLLAVGNALVVRSLELGQGRGRGLVQEQRHRLRLLRPGHQHRVAAQHHGLVLHLVPVNPTASWCRSCPSRFCPRSCSPPRPCSRRPWTGWWWRCPGRAPCTWGPRW</sequence>
<protein>
    <submittedName>
        <fullName evidence="1">Uncharacterized protein</fullName>
    </submittedName>
</protein>
<accession>A0A8D3DY89</accession>
<evidence type="ECO:0000313" key="1">
    <source>
        <dbReference type="Ensembl" id="ENSSMAP00000064498.1"/>
    </source>
</evidence>
<dbReference type="Proteomes" id="UP000694558">
    <property type="component" value="Chromosome 12"/>
</dbReference>
<evidence type="ECO:0000313" key="2">
    <source>
        <dbReference type="Proteomes" id="UP000694558"/>
    </source>
</evidence>
<dbReference type="Ensembl" id="ENSSMAT00000055176.1">
    <property type="protein sequence ID" value="ENSSMAP00000064498.1"/>
    <property type="gene ID" value="ENSSMAG00000025599.1"/>
</dbReference>
<dbReference type="AlphaFoldDB" id="A0A8D3DY89"/>
<reference evidence="1" key="2">
    <citation type="submission" date="2025-08" db="UniProtKB">
        <authorList>
            <consortium name="Ensembl"/>
        </authorList>
    </citation>
    <scope>IDENTIFICATION</scope>
</reference>
<name>A0A8D3DY89_SCOMX</name>
<reference evidence="1" key="1">
    <citation type="submission" date="2023-05" db="EMBL/GenBank/DDBJ databases">
        <title>High-quality long-read genome of Scophthalmus maximus.</title>
        <authorList>
            <person name="Lien S."/>
            <person name="Martinez P."/>
        </authorList>
    </citation>
    <scope>NUCLEOTIDE SEQUENCE [LARGE SCALE GENOMIC DNA]</scope>
</reference>
<organism evidence="1 2">
    <name type="scientific">Scophthalmus maximus</name>
    <name type="common">Turbot</name>
    <name type="synonym">Psetta maxima</name>
    <dbReference type="NCBI Taxonomy" id="52904"/>
    <lineage>
        <taxon>Eukaryota</taxon>
        <taxon>Metazoa</taxon>
        <taxon>Chordata</taxon>
        <taxon>Craniata</taxon>
        <taxon>Vertebrata</taxon>
        <taxon>Euteleostomi</taxon>
        <taxon>Actinopterygii</taxon>
        <taxon>Neopterygii</taxon>
        <taxon>Teleostei</taxon>
        <taxon>Neoteleostei</taxon>
        <taxon>Acanthomorphata</taxon>
        <taxon>Carangaria</taxon>
        <taxon>Pleuronectiformes</taxon>
        <taxon>Pleuronectoidei</taxon>
        <taxon>Scophthalmidae</taxon>
        <taxon>Scophthalmus</taxon>
    </lineage>
</organism>
<proteinExistence type="predicted"/>